<feature type="binding site" evidence="7">
    <location>
        <position position="196"/>
    </location>
    <ligand>
        <name>Zn(2+)</name>
        <dbReference type="ChEBI" id="CHEBI:29105"/>
        <label>1</label>
    </ligand>
</feature>
<dbReference type="InterPro" id="IPR010158">
    <property type="entry name" value="Amidase_Cbmase"/>
</dbReference>
<accession>A0A2P5SVL1</accession>
<evidence type="ECO:0000256" key="5">
    <source>
        <dbReference type="ARBA" id="ARBA00022801"/>
    </source>
</evidence>
<keyword evidence="4 7" id="KW-0479">Metal-binding</keyword>
<dbReference type="InterPro" id="IPR002933">
    <property type="entry name" value="Peptidase_M20"/>
</dbReference>
<dbReference type="GO" id="GO:0016813">
    <property type="term" value="F:hydrolase activity, acting on carbon-nitrogen (but not peptide) bonds, in linear amidines"/>
    <property type="evidence" value="ECO:0007669"/>
    <property type="project" value="InterPro"/>
</dbReference>
<keyword evidence="6" id="KW-0464">Manganese</keyword>
<proteinExistence type="inferred from homology"/>
<dbReference type="Pfam" id="PF01546">
    <property type="entry name" value="Peptidase_M20"/>
    <property type="match status" value="1"/>
</dbReference>
<feature type="binding site" evidence="7">
    <location>
        <position position="86"/>
    </location>
    <ligand>
        <name>Zn(2+)</name>
        <dbReference type="ChEBI" id="CHEBI:29105"/>
        <label>1</label>
    </ligand>
</feature>
<sequence>MMIDSREAKISAMRVILRCNELSKITCKEIGITRIYLSKEHLLANKLVGKWMQEAGMLVWQDAVGNICGRYDSYFKNAPAIMLGSHLDTVKNAGKYDGILGVLTAIELVYWFNKKNIRFQLAIEVIGFSDEEGTRFGITLLGSRGITGTWNEKWLSYTDNDGITMHQAMSDFGLKSNKINDASRNIKDIVAYIELHIEQGPCLEKENLPLAVVTTINGTRRFNCKFIGEAGHAGTVPMRYRRDALVACAEWIIFIESNTRENHPQLVSTVGYIDCDPGVINVIPGVVNCSLDIRGPQDDMLESFASILLSEAKMIATRRNMIFNYKEYYRTYETLCDIALQKILSSSIETVQGRSFFLSSGAGHDAIAIAERWPVGMLFIRNYRGISHNPKESVNLEDIILSLQAYSDAICKIVKKF</sequence>
<dbReference type="PIRSF" id="PIRSF001235">
    <property type="entry name" value="Amidase_carbamoylase"/>
    <property type="match status" value="1"/>
</dbReference>
<dbReference type="NCBIfam" id="TIGR01879">
    <property type="entry name" value="hydantase"/>
    <property type="match status" value="1"/>
</dbReference>
<dbReference type="Gene3D" id="3.40.630.10">
    <property type="entry name" value="Zn peptidases"/>
    <property type="match status" value="1"/>
</dbReference>
<dbReference type="SUPFAM" id="SSF53187">
    <property type="entry name" value="Zn-dependent exopeptidases"/>
    <property type="match status" value="1"/>
</dbReference>
<keyword evidence="7" id="KW-0862">Zinc</keyword>
<comment type="cofactor">
    <cofactor evidence="1">
        <name>Mn(2+)</name>
        <dbReference type="ChEBI" id="CHEBI:29035"/>
    </cofactor>
</comment>
<feature type="binding site" evidence="7">
    <location>
        <position position="388"/>
    </location>
    <ligand>
        <name>Zn(2+)</name>
        <dbReference type="ChEBI" id="CHEBI:29105"/>
        <label>2</label>
    </ligand>
</feature>
<evidence type="ECO:0000256" key="6">
    <source>
        <dbReference type="ARBA" id="ARBA00023211"/>
    </source>
</evidence>
<dbReference type="Gene3D" id="3.30.70.360">
    <property type="match status" value="1"/>
</dbReference>
<dbReference type="EMBL" id="PDKU01000005">
    <property type="protein sequence ID" value="PPI86367.1"/>
    <property type="molecule type" value="Genomic_DNA"/>
</dbReference>
<keyword evidence="10" id="KW-1185">Reference proteome</keyword>
<dbReference type="GO" id="GO:0046872">
    <property type="term" value="F:metal ion binding"/>
    <property type="evidence" value="ECO:0007669"/>
    <property type="project" value="UniProtKB-KW"/>
</dbReference>
<name>A0A2P5SVL1_9GAMM</name>
<feature type="binding site" evidence="8">
    <location>
        <position position="281"/>
    </location>
    <ligand>
        <name>allantoate</name>
        <dbReference type="ChEBI" id="CHEBI:17536"/>
    </ligand>
</feature>
<evidence type="ECO:0000256" key="3">
    <source>
        <dbReference type="ARBA" id="ARBA00011738"/>
    </source>
</evidence>
<dbReference type="RefSeq" id="WP_136130432.1">
    <property type="nucleotide sequence ID" value="NZ_PDKU01000005.1"/>
</dbReference>
<dbReference type="InterPro" id="IPR036264">
    <property type="entry name" value="Bact_exopeptidase_dim_dom"/>
</dbReference>
<evidence type="ECO:0000313" key="10">
    <source>
        <dbReference type="Proteomes" id="UP000296144"/>
    </source>
</evidence>
<comment type="subunit">
    <text evidence="3">Homodimer.</text>
</comment>
<evidence type="ECO:0000313" key="9">
    <source>
        <dbReference type="EMBL" id="PPI86367.1"/>
    </source>
</evidence>
<evidence type="ECO:0000256" key="1">
    <source>
        <dbReference type="ARBA" id="ARBA00001936"/>
    </source>
</evidence>
<protein>
    <submittedName>
        <fullName evidence="9">Allantoate amidohydrolase</fullName>
    </submittedName>
</protein>
<evidence type="ECO:0000256" key="8">
    <source>
        <dbReference type="PIRSR" id="PIRSR001235-2"/>
    </source>
</evidence>
<feature type="binding site" evidence="8">
    <location>
        <position position="221"/>
    </location>
    <ligand>
        <name>allantoate</name>
        <dbReference type="ChEBI" id="CHEBI:17536"/>
    </ligand>
</feature>
<dbReference type="PANTHER" id="PTHR32494">
    <property type="entry name" value="ALLANTOATE DEIMINASE-RELATED"/>
    <property type="match status" value="1"/>
</dbReference>
<feature type="binding site" evidence="7">
    <location>
        <position position="132"/>
    </location>
    <ligand>
        <name>Zn(2+)</name>
        <dbReference type="ChEBI" id="CHEBI:29105"/>
        <label>2</label>
    </ligand>
</feature>
<dbReference type="SUPFAM" id="SSF55031">
    <property type="entry name" value="Bacterial exopeptidase dimerisation domain"/>
    <property type="match status" value="1"/>
</dbReference>
<feature type="binding site" evidence="8">
    <location>
        <position position="294"/>
    </location>
    <ligand>
        <name>allantoate</name>
        <dbReference type="ChEBI" id="CHEBI:17536"/>
    </ligand>
</feature>
<feature type="binding site" evidence="7">
    <location>
        <position position="97"/>
    </location>
    <ligand>
        <name>Zn(2+)</name>
        <dbReference type="ChEBI" id="CHEBI:29105"/>
        <label>1</label>
    </ligand>
</feature>
<comment type="cofactor">
    <cofactor evidence="7">
        <name>Zn(2+)</name>
        <dbReference type="ChEBI" id="CHEBI:29105"/>
    </cofactor>
    <text evidence="7">Binds 2 Zn(2+) ions per subunit.</text>
</comment>
<organism evidence="9 10">
    <name type="scientific">Candidatus Pantoea edessiphila</name>
    <dbReference type="NCBI Taxonomy" id="2044610"/>
    <lineage>
        <taxon>Bacteria</taxon>
        <taxon>Pseudomonadati</taxon>
        <taxon>Pseudomonadota</taxon>
        <taxon>Gammaproteobacteria</taxon>
        <taxon>Enterobacterales</taxon>
        <taxon>Erwiniaceae</taxon>
        <taxon>Pantoea</taxon>
    </lineage>
</organism>
<dbReference type="OrthoDB" id="9808195at2"/>
<dbReference type="PANTHER" id="PTHR32494:SF19">
    <property type="entry name" value="ALLANTOATE DEIMINASE-RELATED"/>
    <property type="match status" value="1"/>
</dbReference>
<reference evidence="9 10" key="1">
    <citation type="journal article" date="2018" name="Genome Biol. Evol.">
        <title>Cladogenesis and Genomic Streamlining in Extracellular Endosymbionts of Tropical Stink Bugs.</title>
        <authorList>
            <person name="Otero-Bravo A."/>
            <person name="Goffredi S."/>
            <person name="Sabree Z.L."/>
        </authorList>
    </citation>
    <scope>NUCLEOTIDE SEQUENCE [LARGE SCALE GENOMIC DNA]</scope>
    <source>
        <strain evidence="9 10">SoEL</strain>
    </source>
</reference>
<dbReference type="AlphaFoldDB" id="A0A2P5SVL1"/>
<dbReference type="NCBIfam" id="NF006775">
    <property type="entry name" value="PRK09290.2-5"/>
    <property type="match status" value="1"/>
</dbReference>
<evidence type="ECO:0000256" key="2">
    <source>
        <dbReference type="ARBA" id="ARBA00006153"/>
    </source>
</evidence>
<evidence type="ECO:0000256" key="4">
    <source>
        <dbReference type="ARBA" id="ARBA00022723"/>
    </source>
</evidence>
<comment type="similarity">
    <text evidence="2">Belongs to the peptidase M20 family.</text>
</comment>
<gene>
    <name evidence="9" type="ORF">CRV10_03100</name>
</gene>
<dbReference type="NCBIfam" id="NF006771">
    <property type="entry name" value="PRK09290.1-5"/>
    <property type="match status" value="1"/>
</dbReference>
<feature type="binding site" evidence="7">
    <location>
        <position position="97"/>
    </location>
    <ligand>
        <name>Zn(2+)</name>
        <dbReference type="ChEBI" id="CHEBI:29105"/>
        <label>2</label>
    </ligand>
</feature>
<evidence type="ECO:0000256" key="7">
    <source>
        <dbReference type="PIRSR" id="PIRSR001235-1"/>
    </source>
</evidence>
<keyword evidence="5 9" id="KW-0378">Hydrolase</keyword>
<dbReference type="Proteomes" id="UP000296144">
    <property type="component" value="Unassembled WGS sequence"/>
</dbReference>
<dbReference type="NCBIfam" id="NF006773">
    <property type="entry name" value="PRK09290.2-2"/>
    <property type="match status" value="1"/>
</dbReference>
<dbReference type="CDD" id="cd03884">
    <property type="entry name" value="M20_bAS"/>
    <property type="match status" value="1"/>
</dbReference>
<comment type="caution">
    <text evidence="9">The sequence shown here is derived from an EMBL/GenBank/DDBJ whole genome shotgun (WGS) entry which is preliminary data.</text>
</comment>